<dbReference type="GO" id="GO:0005096">
    <property type="term" value="F:GTPase activator activity"/>
    <property type="evidence" value="ECO:0007669"/>
    <property type="project" value="UniProtKB-KW"/>
</dbReference>
<dbReference type="InterPro" id="IPR031160">
    <property type="entry name" value="F_BAR_dom"/>
</dbReference>
<evidence type="ECO:0000313" key="6">
    <source>
        <dbReference type="EMBL" id="ORX46447.1"/>
    </source>
</evidence>
<dbReference type="SUPFAM" id="SSF103657">
    <property type="entry name" value="BAR/IMD domain-like"/>
    <property type="match status" value="1"/>
</dbReference>
<dbReference type="Pfam" id="PF00611">
    <property type="entry name" value="FCH"/>
    <property type="match status" value="1"/>
</dbReference>
<dbReference type="Pfam" id="PF00620">
    <property type="entry name" value="RhoGAP"/>
    <property type="match status" value="1"/>
</dbReference>
<dbReference type="PROSITE" id="PS50238">
    <property type="entry name" value="RHOGAP"/>
    <property type="match status" value="1"/>
</dbReference>
<dbReference type="SUPFAM" id="SSF48350">
    <property type="entry name" value="GTPase activation domain, GAP"/>
    <property type="match status" value="1"/>
</dbReference>
<evidence type="ECO:0000259" key="5">
    <source>
        <dbReference type="PROSITE" id="PS51741"/>
    </source>
</evidence>
<comment type="caution">
    <text evidence="6">The sequence shown here is derived from an EMBL/GenBank/DDBJ whole genome shotgun (WGS) entry which is preliminary data.</text>
</comment>
<dbReference type="OrthoDB" id="79452at2759"/>
<dbReference type="InterPro" id="IPR027267">
    <property type="entry name" value="AH/BAR_dom_sf"/>
</dbReference>
<dbReference type="PANTHER" id="PTHR23176:SF129">
    <property type="entry name" value="RHO GTPASE ACTIVATING PROTEIN AT 16F, ISOFORM E-RELATED"/>
    <property type="match status" value="1"/>
</dbReference>
<name>A0A1Y1V3L8_9FUNG</name>
<dbReference type="GO" id="GO:0007165">
    <property type="term" value="P:signal transduction"/>
    <property type="evidence" value="ECO:0007669"/>
    <property type="project" value="InterPro"/>
</dbReference>
<feature type="domain" description="F-BAR" evidence="5">
    <location>
        <begin position="225"/>
        <end position="525"/>
    </location>
</feature>
<feature type="coiled-coil region" evidence="3">
    <location>
        <begin position="352"/>
        <end position="383"/>
    </location>
</feature>
<feature type="domain" description="Rho-GAP" evidence="4">
    <location>
        <begin position="573"/>
        <end position="781"/>
    </location>
</feature>
<dbReference type="SMART" id="SM00324">
    <property type="entry name" value="RhoGAP"/>
    <property type="match status" value="1"/>
</dbReference>
<dbReference type="Gene3D" id="1.20.1270.60">
    <property type="entry name" value="Arfaptin homology (AH) domain/BAR domain"/>
    <property type="match status" value="1"/>
</dbReference>
<gene>
    <name evidence="6" type="ORF">BCR36DRAFT_414110</name>
</gene>
<dbReference type="Gene3D" id="1.10.555.10">
    <property type="entry name" value="Rho GTPase activation protein"/>
    <property type="match status" value="1"/>
</dbReference>
<dbReference type="SMART" id="SM00055">
    <property type="entry name" value="FCH"/>
    <property type="match status" value="1"/>
</dbReference>
<dbReference type="GO" id="GO:0005737">
    <property type="term" value="C:cytoplasm"/>
    <property type="evidence" value="ECO:0007669"/>
    <property type="project" value="TreeGrafter"/>
</dbReference>
<dbReference type="PANTHER" id="PTHR23176">
    <property type="entry name" value="RHO/RAC/CDC GTPASE-ACTIVATING PROTEIN"/>
    <property type="match status" value="1"/>
</dbReference>
<keyword evidence="1" id="KW-0343">GTPase activation</keyword>
<proteinExistence type="predicted"/>
<evidence type="ECO:0000313" key="7">
    <source>
        <dbReference type="Proteomes" id="UP000193719"/>
    </source>
</evidence>
<reference evidence="6 7" key="1">
    <citation type="submission" date="2016-08" db="EMBL/GenBank/DDBJ databases">
        <title>Genomes of anaerobic fungi encode conserved fungal cellulosomes for biomass hydrolysis.</title>
        <authorList>
            <consortium name="DOE Joint Genome Institute"/>
            <person name="Haitjema C.H."/>
            <person name="Gilmore S.P."/>
            <person name="Henske J.K."/>
            <person name="Solomon K.V."/>
            <person name="De Groot R."/>
            <person name="Kuo A."/>
            <person name="Mondo S.J."/>
            <person name="Salamov A.A."/>
            <person name="Labutti K."/>
            <person name="Zhao Z."/>
            <person name="Chiniquy J."/>
            <person name="Barry K."/>
            <person name="Brewer H.M."/>
            <person name="Purvine S.O."/>
            <person name="Wright A.T."/>
            <person name="Boxma B."/>
            <person name="Van Alen T."/>
            <person name="Hackstein J.H."/>
            <person name="Baker S.E."/>
            <person name="Grigoriev I.V."/>
            <person name="O'Malley M.A."/>
        </authorList>
    </citation>
    <scope>NUCLEOTIDE SEQUENCE [LARGE SCALE GENOMIC DNA]</scope>
    <source>
        <strain evidence="7">finn</strain>
    </source>
</reference>
<dbReference type="EMBL" id="MCFH01000035">
    <property type="protein sequence ID" value="ORX46447.1"/>
    <property type="molecule type" value="Genomic_DNA"/>
</dbReference>
<dbReference type="Proteomes" id="UP000193719">
    <property type="component" value="Unassembled WGS sequence"/>
</dbReference>
<dbReference type="AlphaFoldDB" id="A0A1Y1V3L8"/>
<dbReference type="PROSITE" id="PS51741">
    <property type="entry name" value="F_BAR"/>
    <property type="match status" value="1"/>
</dbReference>
<organism evidence="6 7">
    <name type="scientific">Piromyces finnis</name>
    <dbReference type="NCBI Taxonomy" id="1754191"/>
    <lineage>
        <taxon>Eukaryota</taxon>
        <taxon>Fungi</taxon>
        <taxon>Fungi incertae sedis</taxon>
        <taxon>Chytridiomycota</taxon>
        <taxon>Chytridiomycota incertae sedis</taxon>
        <taxon>Neocallimastigomycetes</taxon>
        <taxon>Neocallimastigales</taxon>
        <taxon>Neocallimastigaceae</taxon>
        <taxon>Piromyces</taxon>
    </lineage>
</organism>
<evidence type="ECO:0000256" key="2">
    <source>
        <dbReference type="PROSITE-ProRule" id="PRU01077"/>
    </source>
</evidence>
<keyword evidence="2 3" id="KW-0175">Coiled coil</keyword>
<keyword evidence="7" id="KW-1185">Reference proteome</keyword>
<evidence type="ECO:0000256" key="1">
    <source>
        <dbReference type="ARBA" id="ARBA00022468"/>
    </source>
</evidence>
<dbReference type="InterPro" id="IPR001060">
    <property type="entry name" value="FCH_dom"/>
</dbReference>
<sequence>MSAEVIASNEADPFATSLDLNDSYHEIEETESSKDDMDSLDLKMTHINLTDLSLKDDSYLNSAIGKDQVFQDFAIKPEKFNNLKEEEDDFGGLVDKIKTNININSASLNTLACMNSNNMLSNGSNLNSYINDGSLFDLKASHQFSIINSNTTINVSEDHDMNNTNEFTENSEFIDIDLEDKDTSNELKTTDSSEFKDVDAEYNDSNINQYEDDYDLDDVFVDDDTILKSLLNIDNGTTVLLNRVKQNCNTCKEVISFLKKRAIIEEEYAKSMIKLTQSSLENLVKENVNRKLGSFNKNFIKFVKMHAKVGQNHLEFAQKINDTHDAISTTYKNTERSRKQLKDAGIKYKKNLTESDSLLEKVRQKYENLSQNWEDALQEKEKHFSNDQDQLLRMGSISGSARTLNGKKNTIKNIGIFRSNQTNPQKILKLEEDTRLKVALQNENYITQLNISNNIRNEYDQVHIPALLKSLKETNDECDQSLQNHLKDYAYNFENVMKNDCSTLNSIKNKVSIGKLIEDINNKKDLSEFIQQNAYEEIPSTIEEENSENQRKTSCYKFIRNSADSDPQTVFGEDLNETIRRENTEIPLVISKCIKLIEDIGLDVPGLYRFSGSNNHIQHLKTLFNKNSYLVALDGIINTENINDVVGLVKLFFRELPDPLLIRGLYHQFIEASKIEDERRRLIEIHELVNKLPDANYLTLRFLIGHLFKVQAHQSTNKMSISNLSIIWGPILLDNSNNSIIINPEDELHESSADLPSDSLIDFQYKCKVIEVILANYLIIFDPES</sequence>
<evidence type="ECO:0000256" key="3">
    <source>
        <dbReference type="SAM" id="Coils"/>
    </source>
</evidence>
<accession>A0A1Y1V3L8</accession>
<dbReference type="STRING" id="1754191.A0A1Y1V3L8"/>
<dbReference type="InterPro" id="IPR000198">
    <property type="entry name" value="RhoGAP_dom"/>
</dbReference>
<reference evidence="6 7" key="2">
    <citation type="submission" date="2016-08" db="EMBL/GenBank/DDBJ databases">
        <title>Pervasive Adenine N6-methylation of Active Genes in Fungi.</title>
        <authorList>
            <consortium name="DOE Joint Genome Institute"/>
            <person name="Mondo S.J."/>
            <person name="Dannebaum R.O."/>
            <person name="Kuo R.C."/>
            <person name="Labutti K."/>
            <person name="Haridas S."/>
            <person name="Kuo A."/>
            <person name="Salamov A."/>
            <person name="Ahrendt S.R."/>
            <person name="Lipzen A."/>
            <person name="Sullivan W."/>
            <person name="Andreopoulos W.B."/>
            <person name="Clum A."/>
            <person name="Lindquist E."/>
            <person name="Daum C."/>
            <person name="Ramamoorthy G.K."/>
            <person name="Gryganskyi A."/>
            <person name="Culley D."/>
            <person name="Magnuson J.K."/>
            <person name="James T.Y."/>
            <person name="O'Malley M.A."/>
            <person name="Stajich J.E."/>
            <person name="Spatafora J.W."/>
            <person name="Visel A."/>
            <person name="Grigoriev I.V."/>
        </authorList>
    </citation>
    <scope>NUCLEOTIDE SEQUENCE [LARGE SCALE GENOMIC DNA]</scope>
    <source>
        <strain evidence="7">finn</strain>
    </source>
</reference>
<protein>
    <submittedName>
        <fullName evidence="6">RhoGAP-domain-containing protein</fullName>
    </submittedName>
</protein>
<dbReference type="InterPro" id="IPR008936">
    <property type="entry name" value="Rho_GTPase_activation_prot"/>
</dbReference>
<dbReference type="InterPro" id="IPR050729">
    <property type="entry name" value="Rho-GAP"/>
</dbReference>
<evidence type="ECO:0000259" key="4">
    <source>
        <dbReference type="PROSITE" id="PS50238"/>
    </source>
</evidence>